<dbReference type="SUPFAM" id="SSF50129">
    <property type="entry name" value="GroES-like"/>
    <property type="match status" value="1"/>
</dbReference>
<comment type="caution">
    <text evidence="3">The sequence shown here is derived from an EMBL/GenBank/DDBJ whole genome shotgun (WGS) entry which is preliminary data.</text>
</comment>
<dbReference type="Proteomes" id="UP000614996">
    <property type="component" value="Unassembled WGS sequence"/>
</dbReference>
<dbReference type="SUPFAM" id="SSF51735">
    <property type="entry name" value="NAD(P)-binding Rossmann-fold domains"/>
    <property type="match status" value="1"/>
</dbReference>
<keyword evidence="4" id="KW-1185">Reference proteome</keyword>
<gene>
    <name evidence="3" type="ORF">NUM_14700</name>
</gene>
<dbReference type="Gene3D" id="3.90.180.10">
    <property type="entry name" value="Medium-chain alcohol dehydrogenases, catalytic domain"/>
    <property type="match status" value="1"/>
</dbReference>
<dbReference type="EMBL" id="BOPO01000020">
    <property type="protein sequence ID" value="GIL26216.1"/>
    <property type="molecule type" value="Genomic_DNA"/>
</dbReference>
<protein>
    <submittedName>
        <fullName evidence="3">Alcohol dehydrogenase</fullName>
    </submittedName>
</protein>
<dbReference type="AlphaFoldDB" id="A0A8J4A716"/>
<dbReference type="InterPro" id="IPR036291">
    <property type="entry name" value="NAD(P)-bd_dom_sf"/>
</dbReference>
<proteinExistence type="predicted"/>
<name>A0A8J4A716_9ACTN</name>
<reference evidence="4" key="1">
    <citation type="journal article" date="2021" name="Int. J. Syst. Evol. Microbiol.">
        <title>Actinocatenispora comari sp. nov., an endophytic actinomycete isolated from aerial parts of Comarum salesowianum.</title>
        <authorList>
            <person name="Oyunbileg N."/>
            <person name="Iizaka Y."/>
            <person name="Hamada M."/>
            <person name="Davaapurev B.O."/>
            <person name="Fukumoto A."/>
            <person name="Tsetseg B."/>
            <person name="Kato F."/>
            <person name="Tamura T."/>
            <person name="Batkhuu J."/>
            <person name="Anzai Y."/>
        </authorList>
    </citation>
    <scope>NUCLEOTIDE SEQUENCE [LARGE SCALE GENOMIC DNA]</scope>
    <source>
        <strain evidence="4">NUM-2625</strain>
    </source>
</reference>
<dbReference type="RefSeq" id="WP_207123903.1">
    <property type="nucleotide sequence ID" value="NZ_BOPO01000020.1"/>
</dbReference>
<dbReference type="PANTHER" id="PTHR44154:SF1">
    <property type="entry name" value="QUINONE OXIDOREDUCTASE"/>
    <property type="match status" value="1"/>
</dbReference>
<dbReference type="InterPro" id="IPR011032">
    <property type="entry name" value="GroES-like_sf"/>
</dbReference>
<dbReference type="GO" id="GO:0016491">
    <property type="term" value="F:oxidoreductase activity"/>
    <property type="evidence" value="ECO:0007669"/>
    <property type="project" value="InterPro"/>
</dbReference>
<dbReference type="InterPro" id="IPR013154">
    <property type="entry name" value="ADH-like_N"/>
</dbReference>
<evidence type="ECO:0000313" key="4">
    <source>
        <dbReference type="Proteomes" id="UP000614996"/>
    </source>
</evidence>
<organism evidence="3 4">
    <name type="scientific">Actinocatenispora comari</name>
    <dbReference type="NCBI Taxonomy" id="2807577"/>
    <lineage>
        <taxon>Bacteria</taxon>
        <taxon>Bacillati</taxon>
        <taxon>Actinomycetota</taxon>
        <taxon>Actinomycetes</taxon>
        <taxon>Micromonosporales</taxon>
        <taxon>Micromonosporaceae</taxon>
        <taxon>Actinocatenispora</taxon>
    </lineage>
</organism>
<evidence type="ECO:0000313" key="3">
    <source>
        <dbReference type="EMBL" id="GIL26216.1"/>
    </source>
</evidence>
<dbReference type="PANTHER" id="PTHR44154">
    <property type="entry name" value="QUINONE OXIDOREDUCTASE"/>
    <property type="match status" value="1"/>
</dbReference>
<evidence type="ECO:0000256" key="1">
    <source>
        <dbReference type="ARBA" id="ARBA00022857"/>
    </source>
</evidence>
<dbReference type="Pfam" id="PF08240">
    <property type="entry name" value="ADH_N"/>
    <property type="match status" value="1"/>
</dbReference>
<evidence type="ECO:0000259" key="2">
    <source>
        <dbReference type="SMART" id="SM00829"/>
    </source>
</evidence>
<dbReference type="CDD" id="cd08268">
    <property type="entry name" value="MDR2"/>
    <property type="match status" value="1"/>
</dbReference>
<dbReference type="Pfam" id="PF00107">
    <property type="entry name" value="ADH_zinc_N"/>
    <property type="match status" value="1"/>
</dbReference>
<dbReference type="InterPro" id="IPR013149">
    <property type="entry name" value="ADH-like_C"/>
</dbReference>
<dbReference type="InterPro" id="IPR051603">
    <property type="entry name" value="Zinc-ADH_QOR/CCCR"/>
</dbReference>
<dbReference type="Gene3D" id="3.40.50.720">
    <property type="entry name" value="NAD(P)-binding Rossmann-like Domain"/>
    <property type="match status" value="1"/>
</dbReference>
<dbReference type="SMART" id="SM00829">
    <property type="entry name" value="PKS_ER"/>
    <property type="match status" value="1"/>
</dbReference>
<feature type="domain" description="Enoyl reductase (ER)" evidence="2">
    <location>
        <begin position="11"/>
        <end position="324"/>
    </location>
</feature>
<accession>A0A8J4A716</accession>
<dbReference type="InterPro" id="IPR020843">
    <property type="entry name" value="ER"/>
</dbReference>
<keyword evidence="1" id="KW-0521">NADP</keyword>
<sequence>MPRVVVFDEFGGPEVLRIVDDPVPEPGTGEVRVRVEAFAVNPIDAMMRSGASPAPVPLPHARLGIEATGVIDTIGAQVTGLRPGDPVVVTAIPDSVVRGGYAEQLTIPASTVIRRPAGLDVPQAASFWVAYFTAYHTLVETARMRPADRVLVSGASGGVGRAAMQIAHQVGAVPIAVTRASARSAELLAAGATEVIGTDREKVADAVHRLTGGAGVDIVLDLVRGPGQPDLLSATRPGGTLVAAGFLDPRPTPDPGDTPVTVVDYRAFDHLGDPAVVRRAAAFLDAGVRLGALRPAIDRMFALDDIVAAHRRFDQGLHAGKKIVVTV</sequence>